<dbReference type="PROSITE" id="PS50883">
    <property type="entry name" value="EAL"/>
    <property type="match status" value="1"/>
</dbReference>
<dbReference type="AlphaFoldDB" id="A0A2S9VEJ8"/>
<protein>
    <recommendedName>
        <fullName evidence="5">Diguanylate phosphodiesterase</fullName>
    </recommendedName>
</protein>
<evidence type="ECO:0008006" key="5">
    <source>
        <dbReference type="Google" id="ProtNLM"/>
    </source>
</evidence>
<dbReference type="Gene3D" id="3.20.20.450">
    <property type="entry name" value="EAL domain"/>
    <property type="match status" value="1"/>
</dbReference>
<proteinExistence type="predicted"/>
<dbReference type="SUPFAM" id="SSF54975">
    <property type="entry name" value="Acylphosphatase/BLUF domain-like"/>
    <property type="match status" value="1"/>
</dbReference>
<comment type="caution">
    <text evidence="3">The sequence shown here is derived from an EMBL/GenBank/DDBJ whole genome shotgun (WGS) entry which is preliminary data.</text>
</comment>
<dbReference type="SUPFAM" id="SSF141868">
    <property type="entry name" value="EAL domain-like"/>
    <property type="match status" value="1"/>
</dbReference>
<dbReference type="Proteomes" id="UP000238949">
    <property type="component" value="Unassembled WGS sequence"/>
</dbReference>
<dbReference type="GO" id="GO:0071949">
    <property type="term" value="F:FAD binding"/>
    <property type="evidence" value="ECO:0007669"/>
    <property type="project" value="InterPro"/>
</dbReference>
<dbReference type="OrthoDB" id="1673646at2"/>
<organism evidence="3 4">
    <name type="scientific">Alteromonas alba</name>
    <dbReference type="NCBI Taxonomy" id="2079529"/>
    <lineage>
        <taxon>Bacteria</taxon>
        <taxon>Pseudomonadati</taxon>
        <taxon>Pseudomonadota</taxon>
        <taxon>Gammaproteobacteria</taxon>
        <taxon>Alteromonadales</taxon>
        <taxon>Alteromonadaceae</taxon>
        <taxon>Alteromonas/Salinimonas group</taxon>
        <taxon>Alteromonas</taxon>
    </lineage>
</organism>
<feature type="domain" description="BLUF" evidence="2">
    <location>
        <begin position="2"/>
        <end position="93"/>
    </location>
</feature>
<evidence type="ECO:0000259" key="1">
    <source>
        <dbReference type="PROSITE" id="PS50883"/>
    </source>
</evidence>
<dbReference type="InterPro" id="IPR050706">
    <property type="entry name" value="Cyclic-di-GMP_PDE-like"/>
</dbReference>
<dbReference type="Pfam" id="PF04940">
    <property type="entry name" value="BLUF"/>
    <property type="match status" value="1"/>
</dbReference>
<dbReference type="PANTHER" id="PTHR33121:SF15">
    <property type="entry name" value="BLUE LIGHT- AND TEMPERATURE-REGULATED ANTIREPRESSOR BLUF"/>
    <property type="match status" value="1"/>
</dbReference>
<dbReference type="CDD" id="cd01948">
    <property type="entry name" value="EAL"/>
    <property type="match status" value="1"/>
</dbReference>
<sequence length="397" mass="44410">MLRQLVYRSRATQKMSEPDIDKIVADSKPFNQANDVTGLLLFDGEFFFQVLEGEGDVIHRLFEHIKTDPRHTNIVKVLDSACAKRDFGKWNLRTLILKPGSHCYWLPSDLTVRRDSRVFSLLNSFATGRWRSCVSAAERATVQCTIATSQIDLTPYPSSDIQFAFQPIVDTRIGGISSYEALLRNNVGRYPELILADLPEQQRYEFDLKSKAIAIAQGAKLLQPGQSLSVNLLPGAITTNERVVSQLLHYLKEGGLRPEQLILEITESEMVKENDAFFAVIEDIRAAGIRLSLDDFGAGYAGLSLLADLMPDKIKLDRAITHGIHESGPRQAILHSVFEFANATGSHLIVEGVETFDEWLWLNNAGVRKFQGFLFARPQLNGANAIYFDARELAGQQ</sequence>
<dbReference type="SMART" id="SM00052">
    <property type="entry name" value="EAL"/>
    <property type="match status" value="1"/>
</dbReference>
<dbReference type="InterPro" id="IPR035919">
    <property type="entry name" value="EAL_sf"/>
</dbReference>
<dbReference type="GO" id="GO:0071111">
    <property type="term" value="F:cyclic-guanylate-specific phosphodiesterase activity"/>
    <property type="evidence" value="ECO:0007669"/>
    <property type="project" value="InterPro"/>
</dbReference>
<accession>A0A2S9VEJ8</accession>
<dbReference type="PANTHER" id="PTHR33121">
    <property type="entry name" value="CYCLIC DI-GMP PHOSPHODIESTERASE PDEF"/>
    <property type="match status" value="1"/>
</dbReference>
<dbReference type="SMART" id="SM01034">
    <property type="entry name" value="BLUF"/>
    <property type="match status" value="1"/>
</dbReference>
<dbReference type="PROSITE" id="PS50925">
    <property type="entry name" value="BLUF"/>
    <property type="match status" value="1"/>
</dbReference>
<gene>
    <name evidence="3" type="ORF">C6Y40_04750</name>
</gene>
<keyword evidence="4" id="KW-1185">Reference proteome</keyword>
<name>A0A2S9VEJ8_9ALTE</name>
<evidence type="ECO:0000313" key="4">
    <source>
        <dbReference type="Proteomes" id="UP000238949"/>
    </source>
</evidence>
<feature type="domain" description="EAL" evidence="1">
    <location>
        <begin position="145"/>
        <end position="392"/>
    </location>
</feature>
<evidence type="ECO:0000259" key="2">
    <source>
        <dbReference type="PROSITE" id="PS50925"/>
    </source>
</evidence>
<dbReference type="InterPro" id="IPR001633">
    <property type="entry name" value="EAL_dom"/>
</dbReference>
<evidence type="ECO:0000313" key="3">
    <source>
        <dbReference type="EMBL" id="PRO74725.1"/>
    </source>
</evidence>
<dbReference type="EMBL" id="PVNP01000038">
    <property type="protein sequence ID" value="PRO74725.1"/>
    <property type="molecule type" value="Genomic_DNA"/>
</dbReference>
<reference evidence="4" key="1">
    <citation type="journal article" date="2020" name="Int. J. Syst. Evol. Microbiol.">
        <title>Alteromonas alba sp. nov., a marine bacterium isolated from the seawater of the West Pacific Ocean.</title>
        <authorList>
            <person name="Sun C."/>
            <person name="Wu Y.-H."/>
            <person name="Xamxidin M."/>
            <person name="Cheng H."/>
            <person name="Xu X.-W."/>
        </authorList>
    </citation>
    <scope>NUCLEOTIDE SEQUENCE [LARGE SCALE GENOMIC DNA]</scope>
    <source>
        <strain evidence="4">190</strain>
    </source>
</reference>
<dbReference type="InterPro" id="IPR036046">
    <property type="entry name" value="Acylphosphatase-like_dom_sf"/>
</dbReference>
<dbReference type="Gene3D" id="3.30.70.100">
    <property type="match status" value="1"/>
</dbReference>
<dbReference type="GO" id="GO:0009882">
    <property type="term" value="F:blue light photoreceptor activity"/>
    <property type="evidence" value="ECO:0007669"/>
    <property type="project" value="InterPro"/>
</dbReference>
<dbReference type="InterPro" id="IPR007024">
    <property type="entry name" value="BLUF_domain"/>
</dbReference>
<dbReference type="Pfam" id="PF00563">
    <property type="entry name" value="EAL"/>
    <property type="match status" value="1"/>
</dbReference>
<dbReference type="RefSeq" id="WP_105933584.1">
    <property type="nucleotide sequence ID" value="NZ_PVNP01000038.1"/>
</dbReference>